<dbReference type="InterPro" id="IPR052579">
    <property type="entry name" value="Zinc_finger_SWIM"/>
</dbReference>
<keyword evidence="3" id="KW-1185">Reference proteome</keyword>
<dbReference type="Proteomes" id="UP000244005">
    <property type="component" value="Unassembled WGS sequence"/>
</dbReference>
<dbReference type="InterPro" id="IPR018289">
    <property type="entry name" value="MULE_transposase_dom"/>
</dbReference>
<organism evidence="2 3">
    <name type="scientific">Marchantia polymorpha</name>
    <name type="common">Common liverwort</name>
    <name type="synonym">Marchantia aquatica</name>
    <dbReference type="NCBI Taxonomy" id="3197"/>
    <lineage>
        <taxon>Eukaryota</taxon>
        <taxon>Viridiplantae</taxon>
        <taxon>Streptophyta</taxon>
        <taxon>Embryophyta</taxon>
        <taxon>Marchantiophyta</taxon>
        <taxon>Marchantiopsida</taxon>
        <taxon>Marchantiidae</taxon>
        <taxon>Marchantiales</taxon>
        <taxon>Marchantiaceae</taxon>
        <taxon>Marchantia</taxon>
    </lineage>
</organism>
<dbReference type="EMBL" id="KZ772674">
    <property type="protein sequence ID" value="PTQ49802.1"/>
    <property type="molecule type" value="Genomic_DNA"/>
</dbReference>
<dbReference type="AlphaFoldDB" id="A0A2R6XUL7"/>
<gene>
    <name evidence="2" type="ORF">MARPO_0002s0252</name>
</gene>
<accession>A0A2R6XUL7</accession>
<dbReference type="OMA" id="MHLRINT"/>
<dbReference type="Pfam" id="PF10551">
    <property type="entry name" value="MULE"/>
    <property type="match status" value="1"/>
</dbReference>
<proteinExistence type="predicted"/>
<evidence type="ECO:0000313" key="2">
    <source>
        <dbReference type="EMBL" id="PTQ49802.1"/>
    </source>
</evidence>
<sequence>MAGHTSSRRWTKEVQHTINKSLAAGVPARQILMSLRQHDSNSLAVARIIYNAKAKRRQEKLAGRTLIQALLDELRQSQFKHVVQCSNNGNVESLFFAHPNSIFLARRFNSVILLDCTYKTNKFGMRLLHVIGRTALNTSFTIAIIFLNGEEIGDYGLAAAIARVAPNFRHLLCVWHIEKNTQADFETKKTELFIEIVDIPMLTEYLSGTWFHDKEKFVAAWTNDCQHLRNTVTFAVEGAHAALKRYLQVSTCDLYAVRERIAHMLQHQVDEYYAAEATQKMSVPHNLRAVPMFKHLVGNVSRFALRLIEEQRALPACQGTFGRTLGLPCTHDIVLVGEGSIPLDTIAQHWHLHYTHKEFQTLESAYVEWSSAHQAIALMQVKELSAGKMPYLSNPFLVIRKGRPLGVKNKPKSSTKRDTSAFENAKKKRHCGECGLLQDNHDGRTCPTRKSLLKNARFSLQACMLAQSSFCPMRVTRHIPFLLYTTVAGGMEIMLLHANGNHWRAAELAANSPLPPVDALWQHHSTNEESNFWLQRILDRLDRYICEAPSWAVACPTRLLLRSE</sequence>
<protein>
    <recommendedName>
        <fullName evidence="1">MULE transposase domain-containing protein</fullName>
    </recommendedName>
</protein>
<dbReference type="OrthoDB" id="1435839at2759"/>
<evidence type="ECO:0000259" key="1">
    <source>
        <dbReference type="Pfam" id="PF10551"/>
    </source>
</evidence>
<feature type="domain" description="MULE transposase" evidence="1">
    <location>
        <begin position="111"/>
        <end position="157"/>
    </location>
</feature>
<name>A0A2R6XUL7_MARPO</name>
<dbReference type="PANTHER" id="PTHR31569">
    <property type="entry name" value="SWIM-TYPE DOMAIN-CONTAINING PROTEIN"/>
    <property type="match status" value="1"/>
</dbReference>
<evidence type="ECO:0000313" key="3">
    <source>
        <dbReference type="Proteomes" id="UP000244005"/>
    </source>
</evidence>
<dbReference type="PANTHER" id="PTHR31569:SF4">
    <property type="entry name" value="SWIM-TYPE DOMAIN-CONTAINING PROTEIN"/>
    <property type="match status" value="1"/>
</dbReference>
<reference evidence="3" key="1">
    <citation type="journal article" date="2017" name="Cell">
        <title>Insights into land plant evolution garnered from the Marchantia polymorpha genome.</title>
        <authorList>
            <person name="Bowman J.L."/>
            <person name="Kohchi T."/>
            <person name="Yamato K.T."/>
            <person name="Jenkins J."/>
            <person name="Shu S."/>
            <person name="Ishizaki K."/>
            <person name="Yamaoka S."/>
            <person name="Nishihama R."/>
            <person name="Nakamura Y."/>
            <person name="Berger F."/>
            <person name="Adam C."/>
            <person name="Aki S.S."/>
            <person name="Althoff F."/>
            <person name="Araki T."/>
            <person name="Arteaga-Vazquez M.A."/>
            <person name="Balasubrmanian S."/>
            <person name="Barry K."/>
            <person name="Bauer D."/>
            <person name="Boehm C.R."/>
            <person name="Briginshaw L."/>
            <person name="Caballero-Perez J."/>
            <person name="Catarino B."/>
            <person name="Chen F."/>
            <person name="Chiyoda S."/>
            <person name="Chovatia M."/>
            <person name="Davies K.M."/>
            <person name="Delmans M."/>
            <person name="Demura T."/>
            <person name="Dierschke T."/>
            <person name="Dolan L."/>
            <person name="Dorantes-Acosta A.E."/>
            <person name="Eklund D.M."/>
            <person name="Florent S.N."/>
            <person name="Flores-Sandoval E."/>
            <person name="Fujiyama A."/>
            <person name="Fukuzawa H."/>
            <person name="Galik B."/>
            <person name="Grimanelli D."/>
            <person name="Grimwood J."/>
            <person name="Grossniklaus U."/>
            <person name="Hamada T."/>
            <person name="Haseloff J."/>
            <person name="Hetherington A.J."/>
            <person name="Higo A."/>
            <person name="Hirakawa Y."/>
            <person name="Hundley H.N."/>
            <person name="Ikeda Y."/>
            <person name="Inoue K."/>
            <person name="Inoue S.I."/>
            <person name="Ishida S."/>
            <person name="Jia Q."/>
            <person name="Kakita M."/>
            <person name="Kanazawa T."/>
            <person name="Kawai Y."/>
            <person name="Kawashima T."/>
            <person name="Kennedy M."/>
            <person name="Kinose K."/>
            <person name="Kinoshita T."/>
            <person name="Kohara Y."/>
            <person name="Koide E."/>
            <person name="Komatsu K."/>
            <person name="Kopischke S."/>
            <person name="Kubo M."/>
            <person name="Kyozuka J."/>
            <person name="Lagercrantz U."/>
            <person name="Lin S.S."/>
            <person name="Lindquist E."/>
            <person name="Lipzen A.M."/>
            <person name="Lu C.W."/>
            <person name="De Luna E."/>
            <person name="Martienssen R.A."/>
            <person name="Minamino N."/>
            <person name="Mizutani M."/>
            <person name="Mizutani M."/>
            <person name="Mochizuki N."/>
            <person name="Monte I."/>
            <person name="Mosher R."/>
            <person name="Nagasaki H."/>
            <person name="Nakagami H."/>
            <person name="Naramoto S."/>
            <person name="Nishitani K."/>
            <person name="Ohtani M."/>
            <person name="Okamoto T."/>
            <person name="Okumura M."/>
            <person name="Phillips J."/>
            <person name="Pollak B."/>
            <person name="Reinders A."/>
            <person name="Rovekamp M."/>
            <person name="Sano R."/>
            <person name="Sawa S."/>
            <person name="Schmid M.W."/>
            <person name="Shirakawa M."/>
            <person name="Solano R."/>
            <person name="Spunde A."/>
            <person name="Suetsugu N."/>
            <person name="Sugano S."/>
            <person name="Sugiyama A."/>
            <person name="Sun R."/>
            <person name="Suzuki Y."/>
            <person name="Takenaka M."/>
            <person name="Takezawa D."/>
            <person name="Tomogane H."/>
            <person name="Tsuzuki M."/>
            <person name="Ueda T."/>
            <person name="Umeda M."/>
            <person name="Ward J.M."/>
            <person name="Watanabe Y."/>
            <person name="Yazaki K."/>
            <person name="Yokoyama R."/>
            <person name="Yoshitake Y."/>
            <person name="Yotsui I."/>
            <person name="Zachgo S."/>
            <person name="Schmutz J."/>
        </authorList>
    </citation>
    <scope>NUCLEOTIDE SEQUENCE [LARGE SCALE GENOMIC DNA]</scope>
    <source>
        <strain evidence="3">Tak-1</strain>
    </source>
</reference>